<evidence type="ECO:0000256" key="2">
    <source>
        <dbReference type="SAM" id="Phobius"/>
    </source>
</evidence>
<keyword evidence="2" id="KW-0472">Membrane</keyword>
<dbReference type="AlphaFoldDB" id="A0A9K3HHU4"/>
<feature type="transmembrane region" description="Helical" evidence="2">
    <location>
        <begin position="78"/>
        <end position="100"/>
    </location>
</feature>
<keyword evidence="2" id="KW-0812">Transmembrane</keyword>
<sequence>MAKMDTRSFPGTSPGQMDTRSFPGTSPDKDNGLRTQNLLMNPSSEICKFTDPEIENLTPCFPPETIFRPFDPSAHNHAISPVWFCFPALPFILGFSYPFLDLTQRFFTQTGINHSQAMSMLWRALFTIKEILKCEDLEFGLSELSYLYLFGYPRF</sequence>
<feature type="compositionally biased region" description="Polar residues" evidence="1">
    <location>
        <begin position="9"/>
        <end position="24"/>
    </location>
</feature>
<gene>
    <name evidence="3" type="ORF">HanXRQr2_Chr12g0549071</name>
</gene>
<protein>
    <submittedName>
        <fullName evidence="3">Uncharacterized protein</fullName>
    </submittedName>
</protein>
<evidence type="ECO:0000313" key="4">
    <source>
        <dbReference type="Proteomes" id="UP000215914"/>
    </source>
</evidence>
<dbReference type="EMBL" id="MNCJ02000327">
    <property type="protein sequence ID" value="KAF5778572.1"/>
    <property type="molecule type" value="Genomic_DNA"/>
</dbReference>
<keyword evidence="2" id="KW-1133">Transmembrane helix</keyword>
<evidence type="ECO:0000313" key="3">
    <source>
        <dbReference type="EMBL" id="KAF5778572.1"/>
    </source>
</evidence>
<name>A0A9K3HHU4_HELAN</name>
<dbReference type="Gramene" id="mRNA:HanXRQr2_Chr12g0549071">
    <property type="protein sequence ID" value="mRNA:HanXRQr2_Chr12g0549071"/>
    <property type="gene ID" value="HanXRQr2_Chr12g0549071"/>
</dbReference>
<evidence type="ECO:0000256" key="1">
    <source>
        <dbReference type="SAM" id="MobiDB-lite"/>
    </source>
</evidence>
<reference evidence="3" key="1">
    <citation type="journal article" date="2017" name="Nature">
        <title>The sunflower genome provides insights into oil metabolism, flowering and Asterid evolution.</title>
        <authorList>
            <person name="Badouin H."/>
            <person name="Gouzy J."/>
            <person name="Grassa C.J."/>
            <person name="Murat F."/>
            <person name="Staton S.E."/>
            <person name="Cottret L."/>
            <person name="Lelandais-Briere C."/>
            <person name="Owens G.L."/>
            <person name="Carrere S."/>
            <person name="Mayjonade B."/>
            <person name="Legrand L."/>
            <person name="Gill N."/>
            <person name="Kane N.C."/>
            <person name="Bowers J.E."/>
            <person name="Hubner S."/>
            <person name="Bellec A."/>
            <person name="Berard A."/>
            <person name="Berges H."/>
            <person name="Blanchet N."/>
            <person name="Boniface M.C."/>
            <person name="Brunel D."/>
            <person name="Catrice O."/>
            <person name="Chaidir N."/>
            <person name="Claudel C."/>
            <person name="Donnadieu C."/>
            <person name="Faraut T."/>
            <person name="Fievet G."/>
            <person name="Helmstetter N."/>
            <person name="King M."/>
            <person name="Knapp S.J."/>
            <person name="Lai Z."/>
            <person name="Le Paslier M.C."/>
            <person name="Lippi Y."/>
            <person name="Lorenzon L."/>
            <person name="Mandel J.R."/>
            <person name="Marage G."/>
            <person name="Marchand G."/>
            <person name="Marquand E."/>
            <person name="Bret-Mestries E."/>
            <person name="Morien E."/>
            <person name="Nambeesan S."/>
            <person name="Nguyen T."/>
            <person name="Pegot-Espagnet P."/>
            <person name="Pouilly N."/>
            <person name="Raftis F."/>
            <person name="Sallet E."/>
            <person name="Schiex T."/>
            <person name="Thomas J."/>
            <person name="Vandecasteele C."/>
            <person name="Vares D."/>
            <person name="Vear F."/>
            <person name="Vautrin S."/>
            <person name="Crespi M."/>
            <person name="Mangin B."/>
            <person name="Burke J.M."/>
            <person name="Salse J."/>
            <person name="Munos S."/>
            <person name="Vincourt P."/>
            <person name="Rieseberg L.H."/>
            <person name="Langlade N.B."/>
        </authorList>
    </citation>
    <scope>NUCLEOTIDE SEQUENCE</scope>
    <source>
        <tissue evidence="3">Leaves</tissue>
    </source>
</reference>
<comment type="caution">
    <text evidence="3">The sequence shown here is derived from an EMBL/GenBank/DDBJ whole genome shotgun (WGS) entry which is preliminary data.</text>
</comment>
<feature type="region of interest" description="Disordered" evidence="1">
    <location>
        <begin position="1"/>
        <end position="35"/>
    </location>
</feature>
<proteinExistence type="predicted"/>
<reference evidence="3" key="2">
    <citation type="submission" date="2020-06" db="EMBL/GenBank/DDBJ databases">
        <title>Helianthus annuus Genome sequencing and assembly Release 2.</title>
        <authorList>
            <person name="Gouzy J."/>
            <person name="Langlade N."/>
            <person name="Munos S."/>
        </authorList>
    </citation>
    <scope>NUCLEOTIDE SEQUENCE</scope>
    <source>
        <tissue evidence="3">Leaves</tissue>
    </source>
</reference>
<keyword evidence="4" id="KW-1185">Reference proteome</keyword>
<organism evidence="3 4">
    <name type="scientific">Helianthus annuus</name>
    <name type="common">Common sunflower</name>
    <dbReference type="NCBI Taxonomy" id="4232"/>
    <lineage>
        <taxon>Eukaryota</taxon>
        <taxon>Viridiplantae</taxon>
        <taxon>Streptophyta</taxon>
        <taxon>Embryophyta</taxon>
        <taxon>Tracheophyta</taxon>
        <taxon>Spermatophyta</taxon>
        <taxon>Magnoliopsida</taxon>
        <taxon>eudicotyledons</taxon>
        <taxon>Gunneridae</taxon>
        <taxon>Pentapetalae</taxon>
        <taxon>asterids</taxon>
        <taxon>campanulids</taxon>
        <taxon>Asterales</taxon>
        <taxon>Asteraceae</taxon>
        <taxon>Asteroideae</taxon>
        <taxon>Heliantheae alliance</taxon>
        <taxon>Heliantheae</taxon>
        <taxon>Helianthus</taxon>
    </lineage>
</organism>
<accession>A0A9K3HHU4</accession>
<dbReference type="Proteomes" id="UP000215914">
    <property type="component" value="Unassembled WGS sequence"/>
</dbReference>